<name>A0ACD1FQS0_MYCFR</name>
<keyword evidence="1" id="KW-0614">Plasmid</keyword>
<gene>
    <name evidence="1" type="ORF">K6L26_30880</name>
</gene>
<accession>A0ACD1FQS0</accession>
<proteinExistence type="predicted"/>
<evidence type="ECO:0000313" key="1">
    <source>
        <dbReference type="EMBL" id="QZH69404.1"/>
    </source>
</evidence>
<keyword evidence="1" id="KW-0378">Hydrolase</keyword>
<dbReference type="EMBL" id="CP081674">
    <property type="protein sequence ID" value="QZH69404.1"/>
    <property type="molecule type" value="Genomic_DNA"/>
</dbReference>
<geneLocation type="plasmid" evidence="1 2">
    <name>unnamed1</name>
</geneLocation>
<dbReference type="Proteomes" id="UP000825598">
    <property type="component" value="Plasmid unnamed1"/>
</dbReference>
<organism evidence="1 2">
    <name type="scientific">Mycolicibacterium farcinogenes</name>
    <name type="common">Mycobacterium farcinogenes</name>
    <dbReference type="NCBI Taxonomy" id="1802"/>
    <lineage>
        <taxon>Bacteria</taxon>
        <taxon>Bacillati</taxon>
        <taxon>Actinomycetota</taxon>
        <taxon>Actinomycetes</taxon>
        <taxon>Mycobacteriales</taxon>
        <taxon>Mycobacteriaceae</taxon>
        <taxon>Mycolicibacterium</taxon>
    </lineage>
</organism>
<sequence length="302" mass="33131">MTSSTARHSAVLGTVHTANLQRGAIRYYETGTGSPVVFVHGFMMNANTWRNVVPQIAAAGHRCIAPDLPLGAHSIPVPYADLTPPGVADLLADLLDQLELTDVTLVANDSGGVVTQNLLVRRPERVARVVLASVDCYEVFPPARYQWLTKAIKIPGATRAVTEIMRIRALQRLPFTFGPATKRPVPDDVLDSFLLPSRTSADIRADLSRFVAQGVSNKFTLDVVPKFASITQPVLVAWAREDHLVPAEYGQRLATDLPNATLKFIEDSHMLVQEDQPDVLSELVIEFLRQHETRAEAAARSK</sequence>
<keyword evidence="2" id="KW-1185">Reference proteome</keyword>
<reference evidence="1" key="1">
    <citation type="submission" date="2021-07" db="EMBL/GenBank/DDBJ databases">
        <title>Complete Genome Sequences of Mycobacterium farcinogenes Isolated from Clinical Specimens from Patients in Thailand.</title>
        <authorList>
            <person name="Sodsai P."/>
        </authorList>
    </citation>
    <scope>NUCLEOTIDE SEQUENCE</scope>
    <source>
        <strain evidence="1">BKK/CU-MFGFA-001</strain>
    </source>
</reference>
<protein>
    <submittedName>
        <fullName evidence="1">Alpha/beta hydrolase</fullName>
    </submittedName>
</protein>
<evidence type="ECO:0000313" key="2">
    <source>
        <dbReference type="Proteomes" id="UP000825598"/>
    </source>
</evidence>